<dbReference type="OMA" id="RWVSPDS"/>
<feature type="compositionally biased region" description="Basic and acidic residues" evidence="1">
    <location>
        <begin position="152"/>
        <end position="161"/>
    </location>
</feature>
<sequence length="337" mass="36580">MFEEALQKAPREELVEHIRLQRELIQRLHRRVIELEAALERACVTSKNTREDVDGPSSNSPVRDVTTAVILKEPRQAQAASKNGRTSAAITAPAAPGSPRARKPAWSSSTSLSKSRSSSASPLPTEKRIVSATSKGSANPHAEHTSTAAAPEPRREPPTPHVERHLDAVAPRQQHQQQPSMAVVPAPPMGAAASTNALMKSLSSSSTLSSPSADHPTVLEGIKEINYVLAAHRAGRPALPLPVVEELEEIRGRLLQGFKQIYFGGGVAAERDGAHEESANWMGDKPPLDDAAHARLRVMRESYGNSRGKVEADRVCPRWVSPDSSRVVYGSSPYRRW</sequence>
<feature type="compositionally biased region" description="Polar residues" evidence="1">
    <location>
        <begin position="78"/>
        <end position="89"/>
    </location>
</feature>
<evidence type="ECO:0000256" key="1">
    <source>
        <dbReference type="SAM" id="MobiDB-lite"/>
    </source>
</evidence>
<gene>
    <name evidence="2" type="ORF">ABB37_08665</name>
</gene>
<reference evidence="2 3" key="1">
    <citation type="submission" date="2015-07" db="EMBL/GenBank/DDBJ databases">
        <title>High-quality genome of monoxenous trypanosomatid Leptomonas pyrrhocoris.</title>
        <authorList>
            <person name="Flegontov P."/>
            <person name="Butenko A."/>
            <person name="Firsov S."/>
            <person name="Vlcek C."/>
            <person name="Logacheva M.D."/>
            <person name="Field M."/>
            <person name="Filatov D."/>
            <person name="Flegontova O."/>
            <person name="Gerasimov E."/>
            <person name="Jackson A.P."/>
            <person name="Kelly S."/>
            <person name="Opperdoes F."/>
            <person name="O'Reilly A."/>
            <person name="Votypka J."/>
            <person name="Yurchenko V."/>
            <person name="Lukes J."/>
        </authorList>
    </citation>
    <scope>NUCLEOTIDE SEQUENCE [LARGE SCALE GENOMIC DNA]</scope>
    <source>
        <strain evidence="2">H10</strain>
    </source>
</reference>
<dbReference type="EMBL" id="LGTL01000025">
    <property type="protein sequence ID" value="KPA75389.1"/>
    <property type="molecule type" value="Genomic_DNA"/>
</dbReference>
<feature type="compositionally biased region" description="Low complexity" evidence="1">
    <location>
        <begin position="107"/>
        <end position="121"/>
    </location>
</feature>
<feature type="region of interest" description="Disordered" evidence="1">
    <location>
        <begin position="74"/>
        <end position="161"/>
    </location>
</feature>
<proteinExistence type="predicted"/>
<organism evidence="2 3">
    <name type="scientific">Leptomonas pyrrhocoris</name>
    <name type="common">Firebug parasite</name>
    <dbReference type="NCBI Taxonomy" id="157538"/>
    <lineage>
        <taxon>Eukaryota</taxon>
        <taxon>Discoba</taxon>
        <taxon>Euglenozoa</taxon>
        <taxon>Kinetoplastea</taxon>
        <taxon>Metakinetoplastina</taxon>
        <taxon>Trypanosomatida</taxon>
        <taxon>Trypanosomatidae</taxon>
        <taxon>Leishmaniinae</taxon>
        <taxon>Leptomonas</taxon>
    </lineage>
</organism>
<comment type="caution">
    <text evidence="2">The sequence shown here is derived from an EMBL/GenBank/DDBJ whole genome shotgun (WGS) entry which is preliminary data.</text>
</comment>
<dbReference type="VEuPathDB" id="TriTrypDB:LpyrH10_25_1630"/>
<protein>
    <submittedName>
        <fullName evidence="2">Uncharacterized protein</fullName>
    </submittedName>
</protein>
<dbReference type="Proteomes" id="UP000037923">
    <property type="component" value="Unassembled WGS sequence"/>
</dbReference>
<name>A0A0M9FT37_LEPPY</name>
<dbReference type="OrthoDB" id="273868at2759"/>
<keyword evidence="3" id="KW-1185">Reference proteome</keyword>
<dbReference type="RefSeq" id="XP_015653828.1">
    <property type="nucleotide sequence ID" value="XM_015807746.1"/>
</dbReference>
<dbReference type="AlphaFoldDB" id="A0A0M9FT37"/>
<accession>A0A0M9FT37</accession>
<evidence type="ECO:0000313" key="2">
    <source>
        <dbReference type="EMBL" id="KPA75389.1"/>
    </source>
</evidence>
<dbReference type="GeneID" id="26908949"/>
<evidence type="ECO:0000313" key="3">
    <source>
        <dbReference type="Proteomes" id="UP000037923"/>
    </source>
</evidence>